<gene>
    <name evidence="4" type="ORF">P3X46_012001</name>
</gene>
<dbReference type="InterPro" id="IPR055414">
    <property type="entry name" value="LRR_R13L4/SHOC2-like"/>
</dbReference>
<evidence type="ECO:0000313" key="4">
    <source>
        <dbReference type="EMBL" id="KAJ9176719.1"/>
    </source>
</evidence>
<reference evidence="4" key="1">
    <citation type="journal article" date="2023" name="Plant Biotechnol. J.">
        <title>Chromosome-level wild Hevea brasiliensis genome provides new tools for genomic-assisted breeding and valuable loci to elevate rubber yield.</title>
        <authorList>
            <person name="Cheng H."/>
            <person name="Song X."/>
            <person name="Hu Y."/>
            <person name="Wu T."/>
            <person name="Yang Q."/>
            <person name="An Z."/>
            <person name="Feng S."/>
            <person name="Deng Z."/>
            <person name="Wu W."/>
            <person name="Zeng X."/>
            <person name="Tu M."/>
            <person name="Wang X."/>
            <person name="Huang H."/>
        </authorList>
    </citation>
    <scope>NUCLEOTIDE SEQUENCE</scope>
    <source>
        <strain evidence="4">MT/VB/25A 57/8</strain>
    </source>
</reference>
<comment type="caution">
    <text evidence="4">The sequence shown here is derived from an EMBL/GenBank/DDBJ whole genome shotgun (WGS) entry which is preliminary data.</text>
</comment>
<keyword evidence="1" id="KW-0677">Repeat</keyword>
<proteinExistence type="predicted"/>
<keyword evidence="5" id="KW-1185">Reference proteome</keyword>
<dbReference type="PANTHER" id="PTHR47186:SF12">
    <property type="entry name" value="NB-ARC DOMAIN-CONTAINING PROTEIN"/>
    <property type="match status" value="1"/>
</dbReference>
<dbReference type="SUPFAM" id="SSF52058">
    <property type="entry name" value="L domain-like"/>
    <property type="match status" value="1"/>
</dbReference>
<dbReference type="Pfam" id="PF23598">
    <property type="entry name" value="LRR_14"/>
    <property type="match status" value="1"/>
</dbReference>
<evidence type="ECO:0000259" key="2">
    <source>
        <dbReference type="Pfam" id="PF23559"/>
    </source>
</evidence>
<dbReference type="Pfam" id="PF23559">
    <property type="entry name" value="WHD_DRP"/>
    <property type="match status" value="1"/>
</dbReference>
<dbReference type="InterPro" id="IPR058922">
    <property type="entry name" value="WHD_DRP"/>
</dbReference>
<feature type="domain" description="Disease resistance R13L4/SHOC-2-like LRR" evidence="3">
    <location>
        <begin position="202"/>
        <end position="508"/>
    </location>
</feature>
<dbReference type="EMBL" id="JARPOI010000007">
    <property type="protein sequence ID" value="KAJ9176719.1"/>
    <property type="molecule type" value="Genomic_DNA"/>
</dbReference>
<feature type="domain" description="Disease resistance protein winged helix" evidence="2">
    <location>
        <begin position="73"/>
        <end position="124"/>
    </location>
</feature>
<dbReference type="PANTHER" id="PTHR47186">
    <property type="entry name" value="LEUCINE-RICH REPEAT-CONTAINING PROTEIN 57"/>
    <property type="match status" value="1"/>
</dbReference>
<evidence type="ECO:0000259" key="3">
    <source>
        <dbReference type="Pfam" id="PF23598"/>
    </source>
</evidence>
<sequence>MSILYQSLESDGRIQEFYSEIPSGTTMEAHVIPNCRIQQDKGETSSLATFKSNYEKLPHDLKSCLDYCYIVSNQYAMKKEEVVRLLLAQGLIPEKPEEIMEDTVENIIKELIGLGMLQEHYHFYSKIQVSEFYEKSCLVKVKEQDFVSKAANSPIHAFIDNDGQDLHLPPSFKSLLIRSLFAFVRDCDDHINGAFSQVCLQTICGLQFLLVLDLYGVVEYLPDEVGDLIHLKYLCLSKSNIKKLPPTIANLQKLQTLEVHNCSKLFELPVEILNIKQLRHLLLCDIFEYDCGIRVPMGIGKLENLQTCTGIYAGTGIASELSNLTQLRKLHVLDVSEDHADELFASIRKLENLVCLSLDAEEVGNDTLLPELAPFSPPPHLQELVLRGGLVELPNWLLSMENLTTLVLGRSDLLEEPSSDLQFLPKLKHLRLWEAYRAKIIGKEFCEAGGFSELETLTIASSDLVEWTEIVNGAFPSLKRLQFWNCYNLRFLPEGLQNISTIQELYITHLHGDLSRRLSSKENYKIKQIPKLYFWDMSSS</sequence>
<name>A0ABQ9M8V1_HEVBR</name>
<evidence type="ECO:0000256" key="1">
    <source>
        <dbReference type="ARBA" id="ARBA00022737"/>
    </source>
</evidence>
<dbReference type="Gene3D" id="3.80.10.10">
    <property type="entry name" value="Ribonuclease Inhibitor"/>
    <property type="match status" value="1"/>
</dbReference>
<accession>A0ABQ9M8V1</accession>
<dbReference type="InterPro" id="IPR032675">
    <property type="entry name" value="LRR_dom_sf"/>
</dbReference>
<dbReference type="Proteomes" id="UP001174677">
    <property type="component" value="Chromosome 7"/>
</dbReference>
<evidence type="ECO:0000313" key="5">
    <source>
        <dbReference type="Proteomes" id="UP001174677"/>
    </source>
</evidence>
<evidence type="ECO:0008006" key="6">
    <source>
        <dbReference type="Google" id="ProtNLM"/>
    </source>
</evidence>
<organism evidence="4 5">
    <name type="scientific">Hevea brasiliensis</name>
    <name type="common">Para rubber tree</name>
    <name type="synonym">Siphonia brasiliensis</name>
    <dbReference type="NCBI Taxonomy" id="3981"/>
    <lineage>
        <taxon>Eukaryota</taxon>
        <taxon>Viridiplantae</taxon>
        <taxon>Streptophyta</taxon>
        <taxon>Embryophyta</taxon>
        <taxon>Tracheophyta</taxon>
        <taxon>Spermatophyta</taxon>
        <taxon>Magnoliopsida</taxon>
        <taxon>eudicotyledons</taxon>
        <taxon>Gunneridae</taxon>
        <taxon>Pentapetalae</taxon>
        <taxon>rosids</taxon>
        <taxon>fabids</taxon>
        <taxon>Malpighiales</taxon>
        <taxon>Euphorbiaceae</taxon>
        <taxon>Crotonoideae</taxon>
        <taxon>Micrandreae</taxon>
        <taxon>Hevea</taxon>
    </lineage>
</organism>
<protein>
    <recommendedName>
        <fullName evidence="6">NB-ARC domain-containing protein</fullName>
    </recommendedName>
</protein>